<dbReference type="GO" id="GO:0016020">
    <property type="term" value="C:membrane"/>
    <property type="evidence" value="ECO:0007669"/>
    <property type="project" value="UniProtKB-SubCell"/>
</dbReference>
<dbReference type="InterPro" id="IPR023353">
    <property type="entry name" value="LemA-like_dom_sf"/>
</dbReference>
<evidence type="ECO:0000256" key="6">
    <source>
        <dbReference type="SAM" id="Phobius"/>
    </source>
</evidence>
<comment type="subcellular location">
    <subcellularLocation>
        <location evidence="1">Membrane</location>
        <topology evidence="1">Single-pass membrane protein</topology>
    </subcellularLocation>
</comment>
<gene>
    <name evidence="7" type="ORF">SAMN05443431_102111</name>
</gene>
<evidence type="ECO:0000256" key="1">
    <source>
        <dbReference type="ARBA" id="ARBA00004167"/>
    </source>
</evidence>
<dbReference type="PANTHER" id="PTHR34478">
    <property type="entry name" value="PROTEIN LEMA"/>
    <property type="match status" value="1"/>
</dbReference>
<evidence type="ECO:0000256" key="2">
    <source>
        <dbReference type="ARBA" id="ARBA00008854"/>
    </source>
</evidence>
<evidence type="ECO:0000256" key="4">
    <source>
        <dbReference type="ARBA" id="ARBA00022989"/>
    </source>
</evidence>
<comment type="similarity">
    <text evidence="2">Belongs to the LemA family.</text>
</comment>
<dbReference type="Proteomes" id="UP000199559">
    <property type="component" value="Unassembled WGS sequence"/>
</dbReference>
<keyword evidence="3 6" id="KW-0812">Transmembrane</keyword>
<dbReference type="EMBL" id="FORM01000002">
    <property type="protein sequence ID" value="SFI75707.1"/>
    <property type="molecule type" value="Genomic_DNA"/>
</dbReference>
<evidence type="ECO:0000313" key="8">
    <source>
        <dbReference type="Proteomes" id="UP000199559"/>
    </source>
</evidence>
<dbReference type="Gene3D" id="1.20.1440.20">
    <property type="entry name" value="LemA-like domain"/>
    <property type="match status" value="1"/>
</dbReference>
<dbReference type="InterPro" id="IPR007156">
    <property type="entry name" value="MamQ_LemA"/>
</dbReference>
<sequence>MNYKQLPENGTKKSSTMKKLLIPIIIIGILAFALFRWGIGVNNEIIEKEGVAVAQWANVESSYQRRADLIPNLVATVKGYADHEKETLEAVIKARAEATKPTINVDASAISPENIAQFQKAQQGLSGALSRLLVSVERYPDLKADKSFLELQSQLEGTENRINVERNRFNNLAGAYNIFIAKFPTSYVADYINKGALGLFKSSPGSENAPKVQF</sequence>
<evidence type="ECO:0000256" key="3">
    <source>
        <dbReference type="ARBA" id="ARBA00022692"/>
    </source>
</evidence>
<evidence type="ECO:0000256" key="5">
    <source>
        <dbReference type="ARBA" id="ARBA00023136"/>
    </source>
</evidence>
<keyword evidence="8" id="KW-1185">Reference proteome</keyword>
<dbReference type="STRING" id="1144750.SAMN05443431_102111"/>
<keyword evidence="5 6" id="KW-0472">Membrane</keyword>
<dbReference type="RefSeq" id="WP_317042592.1">
    <property type="nucleotide sequence ID" value="NZ_FORM01000002.1"/>
</dbReference>
<reference evidence="8" key="1">
    <citation type="submission" date="2016-10" db="EMBL/GenBank/DDBJ databases">
        <authorList>
            <person name="Varghese N."/>
            <person name="Submissions S."/>
        </authorList>
    </citation>
    <scope>NUCLEOTIDE SEQUENCE [LARGE SCALE GENOMIC DNA]</scope>
    <source>
        <strain evidence="8">DSM 28881</strain>
    </source>
</reference>
<name>A0A1I3KTE1_9FLAO</name>
<dbReference type="AlphaFoldDB" id="A0A1I3KTE1"/>
<accession>A0A1I3KTE1</accession>
<dbReference type="PANTHER" id="PTHR34478:SF2">
    <property type="entry name" value="MEMBRANE PROTEIN"/>
    <property type="match status" value="1"/>
</dbReference>
<dbReference type="SUPFAM" id="SSF140478">
    <property type="entry name" value="LemA-like"/>
    <property type="match status" value="1"/>
</dbReference>
<feature type="transmembrane region" description="Helical" evidence="6">
    <location>
        <begin position="20"/>
        <end position="39"/>
    </location>
</feature>
<proteinExistence type="inferred from homology"/>
<dbReference type="Pfam" id="PF04011">
    <property type="entry name" value="LemA"/>
    <property type="match status" value="1"/>
</dbReference>
<evidence type="ECO:0000313" key="7">
    <source>
        <dbReference type="EMBL" id="SFI75707.1"/>
    </source>
</evidence>
<organism evidence="7 8">
    <name type="scientific">Olleya namhaensis</name>
    <dbReference type="NCBI Taxonomy" id="1144750"/>
    <lineage>
        <taxon>Bacteria</taxon>
        <taxon>Pseudomonadati</taxon>
        <taxon>Bacteroidota</taxon>
        <taxon>Flavobacteriia</taxon>
        <taxon>Flavobacteriales</taxon>
        <taxon>Flavobacteriaceae</taxon>
    </lineage>
</organism>
<keyword evidence="4 6" id="KW-1133">Transmembrane helix</keyword>
<protein>
    <submittedName>
        <fullName evidence="7">LemA protein</fullName>
    </submittedName>
</protein>